<dbReference type="Proteomes" id="UP001598019">
    <property type="component" value="Unassembled WGS sequence"/>
</dbReference>
<gene>
    <name evidence="1" type="ORF">SKC37_10275</name>
</gene>
<dbReference type="EMBL" id="JBBKXX010000003">
    <property type="protein sequence ID" value="MFD3409044.1"/>
    <property type="molecule type" value="Genomic_DNA"/>
</dbReference>
<name>A0ABW6DK20_9BACT</name>
<comment type="caution">
    <text evidence="1">The sequence shown here is derived from an EMBL/GenBank/DDBJ whole genome shotgun (WGS) entry which is preliminary data.</text>
</comment>
<evidence type="ECO:0000313" key="2">
    <source>
        <dbReference type="Proteomes" id="UP001598019"/>
    </source>
</evidence>
<sequence length="125" mass="14470">MKKTYNTSWNPFEIQYRVEDESSNQGLDFLFSHTHHSFTRSSQRGINSDKIIVALEFGEVFYSQGLQWCVLGEKNIPTYLKHKKNQLMNTVVIVSGDSNQVITCYRCTKPFKNIKTKSKILQKAS</sequence>
<dbReference type="RefSeq" id="WP_377981389.1">
    <property type="nucleotide sequence ID" value="NZ_JBBKXX010000003.1"/>
</dbReference>
<organism evidence="1 2">
    <name type="scientific">Aquirufa esocilacus</name>
    <dbReference type="NCBI Taxonomy" id="3096513"/>
    <lineage>
        <taxon>Bacteria</taxon>
        <taxon>Pseudomonadati</taxon>
        <taxon>Bacteroidota</taxon>
        <taxon>Cytophagia</taxon>
        <taxon>Cytophagales</taxon>
        <taxon>Flectobacillaceae</taxon>
        <taxon>Aquirufa</taxon>
    </lineage>
</organism>
<keyword evidence="2" id="KW-1185">Reference proteome</keyword>
<protein>
    <recommendedName>
        <fullName evidence="3">DUF4258 domain-containing protein</fullName>
    </recommendedName>
</protein>
<evidence type="ECO:0000313" key="1">
    <source>
        <dbReference type="EMBL" id="MFD3409044.1"/>
    </source>
</evidence>
<evidence type="ECO:0008006" key="3">
    <source>
        <dbReference type="Google" id="ProtNLM"/>
    </source>
</evidence>
<proteinExistence type="predicted"/>
<accession>A0ABW6DK20</accession>
<reference evidence="1 2" key="1">
    <citation type="submission" date="2024-03" db="EMBL/GenBank/DDBJ databases">
        <title>Aquirufa genome sequencing.</title>
        <authorList>
            <person name="Pitt A."/>
            <person name="Hahn M.W."/>
        </authorList>
    </citation>
    <scope>NUCLEOTIDE SEQUENCE [LARGE SCALE GENOMIC DNA]</scope>
    <source>
        <strain evidence="1 2">HETE-83D</strain>
    </source>
</reference>